<evidence type="ECO:0008006" key="7">
    <source>
        <dbReference type="Google" id="ProtNLM"/>
    </source>
</evidence>
<organism evidence="5 6">
    <name type="scientific">Stephania cephalantha</name>
    <dbReference type="NCBI Taxonomy" id="152367"/>
    <lineage>
        <taxon>Eukaryota</taxon>
        <taxon>Viridiplantae</taxon>
        <taxon>Streptophyta</taxon>
        <taxon>Embryophyta</taxon>
        <taxon>Tracheophyta</taxon>
        <taxon>Spermatophyta</taxon>
        <taxon>Magnoliopsida</taxon>
        <taxon>Ranunculales</taxon>
        <taxon>Menispermaceae</taxon>
        <taxon>Menispermoideae</taxon>
        <taxon>Cissampelideae</taxon>
        <taxon>Stephania</taxon>
    </lineage>
</organism>
<feature type="compositionally biased region" description="Basic and acidic residues" evidence="4">
    <location>
        <begin position="1"/>
        <end position="18"/>
    </location>
</feature>
<dbReference type="PANTHER" id="PTHR31580">
    <property type="entry name" value="FILAMENT-LIKE PLANT PROTEIN 4"/>
    <property type="match status" value="1"/>
</dbReference>
<feature type="compositionally biased region" description="Basic and acidic residues" evidence="4">
    <location>
        <begin position="326"/>
        <end position="336"/>
    </location>
</feature>
<evidence type="ECO:0000313" key="6">
    <source>
        <dbReference type="Proteomes" id="UP001419268"/>
    </source>
</evidence>
<evidence type="ECO:0000256" key="4">
    <source>
        <dbReference type="SAM" id="MobiDB-lite"/>
    </source>
</evidence>
<dbReference type="AlphaFoldDB" id="A0AAP0LA89"/>
<comment type="caution">
    <text evidence="5">The sequence shown here is derived from an EMBL/GenBank/DDBJ whole genome shotgun (WGS) entry which is preliminary data.</text>
</comment>
<feature type="coiled-coil region" evidence="3">
    <location>
        <begin position="64"/>
        <end position="105"/>
    </location>
</feature>
<dbReference type="Pfam" id="PF05911">
    <property type="entry name" value="FPP"/>
    <property type="match status" value="1"/>
</dbReference>
<keyword evidence="6" id="KW-1185">Reference proteome</keyword>
<dbReference type="PANTHER" id="PTHR31580:SF4">
    <property type="entry name" value="FILAMENT-LIKE PLANT PROTEIN 6"/>
    <property type="match status" value="1"/>
</dbReference>
<accession>A0AAP0LA89</accession>
<feature type="region of interest" description="Disordered" evidence="4">
    <location>
        <begin position="983"/>
        <end position="1086"/>
    </location>
</feature>
<dbReference type="Proteomes" id="UP001419268">
    <property type="component" value="Unassembled WGS sequence"/>
</dbReference>
<evidence type="ECO:0000256" key="2">
    <source>
        <dbReference type="ARBA" id="ARBA00023054"/>
    </source>
</evidence>
<feature type="region of interest" description="Disordered" evidence="4">
    <location>
        <begin position="517"/>
        <end position="554"/>
    </location>
</feature>
<feature type="compositionally biased region" description="Low complexity" evidence="4">
    <location>
        <begin position="1011"/>
        <end position="1024"/>
    </location>
</feature>
<reference evidence="5 6" key="1">
    <citation type="submission" date="2024-01" db="EMBL/GenBank/DDBJ databases">
        <title>Genome assemblies of Stephania.</title>
        <authorList>
            <person name="Yang L."/>
        </authorList>
    </citation>
    <scope>NUCLEOTIDE SEQUENCE [LARGE SCALE GENOMIC DNA]</scope>
    <source>
        <strain evidence="5">JXDWG</strain>
        <tissue evidence="5">Leaf</tissue>
    </source>
</reference>
<dbReference type="SUPFAM" id="SSF57997">
    <property type="entry name" value="Tropomyosin"/>
    <property type="match status" value="1"/>
</dbReference>
<sequence length="1086" mass="120908">MDRRGWPWKKKSSEKTSDKNPPASDSLASAGPQGDQLSSTNSRPEDKPKKVNYVQLSMETYTHLTSLEDEVKSLNDQITILNGEVDTLNEKLSSAQSEMTTKENLVKQHAKVAEEAVSGWEKAEAEATALKHQLESVTLLKLTAEDRASHLDGALKECMRQIRNNKEEHEKKLNETIIMKTKQWDKIKLEFEAKIAGLDQELLRFSAENSALSRSLQERSNMLMKVSEEKSQAEAEIELLKTNIQSCEREISSLKYELHIASKELDIRNEEKNMSMKSAEVANKQHLDGVKKIAKLEAECQRLRGLVRKKLPGPAALAQMKLEVESLGRDHGETRMRRSPSPSPSHYVAPPPPELSLESVQQCHKETEFLTGRLLAMEEETKMLKEALAKRNSELQASRNMCAKTVSKLRNLEAQVLTLNQYRNAMRFNGETTNEGSLIQYGNSPPSLTSMSEDGADDERSCAESWATGLISDLSSFKKEKSTDKLNKVDSANQLELMDDFLEMERLACLSTESNVAEADKRTENESHHSSPNGAKSAALVPQCQPPDSAKHVSSNEGFSKLKVEPDANAVPLSKLQSRISMIFESEAKDADMKKVVHDIRRILQNVQDTTDDSPDYAHNSREVTEVGISSSEPDDVQNTAQHSLDQELATAISHIHDFVLTLGKKATEIQNTSPDGLLLSRKVDEFSDSVNKVLCCKMSLNEFIFDLSHVFAKASELSINLMGYKGNEGETNSSDCVDKVTLLEKMVVQDDSLSERYSHSCVDISQSTGDPEVPREGSLSPGFDLRVHSSKCSLEDLEQLKHEKETLESELALCTENLEKTKCQLQETEQLLSEIKTQLASSEKSNGLAETQLKCMAESYRSLEMRAQNLEAEVNLLQAKTEALDKELEEEKQNHLEALAKCKDLQEELERKENSLMCSPSSVTEEDVKLKQEREIAAAAEKLAECQETIFLLSKQLKGLRPSDQPGSPYNERIQRNEVYLEDEQSPSHSNSQGMGISQDSDHADMETVASSYAAGAGSESPSDVFNSSLSASEAEVNRFLRSPVNSSHPKHRPSKSSSSSSTITLEKQSRGFSRFFSSKPKAGH</sequence>
<keyword evidence="2 3" id="KW-0175">Coiled coil</keyword>
<feature type="compositionally biased region" description="Polar residues" evidence="4">
    <location>
        <begin position="988"/>
        <end position="1000"/>
    </location>
</feature>
<evidence type="ECO:0000256" key="3">
    <source>
        <dbReference type="SAM" id="Coils"/>
    </source>
</evidence>
<evidence type="ECO:0000313" key="5">
    <source>
        <dbReference type="EMBL" id="KAK9165224.1"/>
    </source>
</evidence>
<feature type="coiled-coil region" evidence="3">
    <location>
        <begin position="216"/>
        <end position="264"/>
    </location>
</feature>
<feature type="compositionally biased region" description="Basic and acidic residues" evidence="4">
    <location>
        <begin position="518"/>
        <end position="529"/>
    </location>
</feature>
<comment type="similarity">
    <text evidence="1">Belongs to the FPP family.</text>
</comment>
<feature type="region of interest" description="Disordered" evidence="4">
    <location>
        <begin position="326"/>
        <end position="355"/>
    </location>
</feature>
<evidence type="ECO:0000256" key="1">
    <source>
        <dbReference type="ARBA" id="ARBA00005921"/>
    </source>
</evidence>
<name>A0AAP0LA89_9MAGN</name>
<protein>
    <recommendedName>
        <fullName evidence="7">Filament-like plant protein 4</fullName>
    </recommendedName>
</protein>
<dbReference type="InterPro" id="IPR008587">
    <property type="entry name" value="FPP_plant"/>
</dbReference>
<feature type="region of interest" description="Disordered" evidence="4">
    <location>
        <begin position="1"/>
        <end position="49"/>
    </location>
</feature>
<proteinExistence type="inferred from homology"/>
<feature type="coiled-coil region" evidence="3">
    <location>
        <begin position="791"/>
        <end position="950"/>
    </location>
</feature>
<dbReference type="EMBL" id="JBBNAG010000001">
    <property type="protein sequence ID" value="KAK9165224.1"/>
    <property type="molecule type" value="Genomic_DNA"/>
</dbReference>
<gene>
    <name evidence="5" type="ORF">Scep_000415</name>
</gene>